<evidence type="ECO:0000313" key="1">
    <source>
        <dbReference type="EMBL" id="TNN34232.1"/>
    </source>
</evidence>
<evidence type="ECO:0000313" key="2">
    <source>
        <dbReference type="Proteomes" id="UP000314294"/>
    </source>
</evidence>
<proteinExistence type="predicted"/>
<dbReference type="Proteomes" id="UP000314294">
    <property type="component" value="Unassembled WGS sequence"/>
</dbReference>
<protein>
    <submittedName>
        <fullName evidence="1">Uncharacterized protein</fullName>
    </submittedName>
</protein>
<keyword evidence="2" id="KW-1185">Reference proteome</keyword>
<reference evidence="1 2" key="1">
    <citation type="submission" date="2019-03" db="EMBL/GenBank/DDBJ databases">
        <title>First draft genome of Liparis tanakae, snailfish: a comprehensive survey of snailfish specific genes.</title>
        <authorList>
            <person name="Kim W."/>
            <person name="Song I."/>
            <person name="Jeong J.-H."/>
            <person name="Kim D."/>
            <person name="Kim S."/>
            <person name="Ryu S."/>
            <person name="Song J.Y."/>
            <person name="Lee S.K."/>
        </authorList>
    </citation>
    <scope>NUCLEOTIDE SEQUENCE [LARGE SCALE GENOMIC DNA]</scope>
    <source>
        <tissue evidence="1">Muscle</tissue>
    </source>
</reference>
<dbReference type="EMBL" id="SRLO01002012">
    <property type="protein sequence ID" value="TNN34232.1"/>
    <property type="molecule type" value="Genomic_DNA"/>
</dbReference>
<dbReference type="AlphaFoldDB" id="A0A4Z2F174"/>
<comment type="caution">
    <text evidence="1">The sequence shown here is derived from an EMBL/GenBank/DDBJ whole genome shotgun (WGS) entry which is preliminary data.</text>
</comment>
<gene>
    <name evidence="1" type="ORF">EYF80_055605</name>
</gene>
<organism evidence="1 2">
    <name type="scientific">Liparis tanakae</name>
    <name type="common">Tanaka's snailfish</name>
    <dbReference type="NCBI Taxonomy" id="230148"/>
    <lineage>
        <taxon>Eukaryota</taxon>
        <taxon>Metazoa</taxon>
        <taxon>Chordata</taxon>
        <taxon>Craniata</taxon>
        <taxon>Vertebrata</taxon>
        <taxon>Euteleostomi</taxon>
        <taxon>Actinopterygii</taxon>
        <taxon>Neopterygii</taxon>
        <taxon>Teleostei</taxon>
        <taxon>Neoteleostei</taxon>
        <taxon>Acanthomorphata</taxon>
        <taxon>Eupercaria</taxon>
        <taxon>Perciformes</taxon>
        <taxon>Cottioidei</taxon>
        <taxon>Cottales</taxon>
        <taxon>Liparidae</taxon>
        <taxon>Liparis</taxon>
    </lineage>
</organism>
<sequence length="76" mass="8332">MADVARRRSSLSCNSVRTAAVSPPSLLTAGRLPSLDGNMSVVDRSLNVDLRLCEGELFRQMNCREELHRPVSCDGD</sequence>
<accession>A0A4Z2F174</accession>
<name>A0A4Z2F174_9TELE</name>